<reference evidence="6 7" key="1">
    <citation type="submission" date="2017-04" db="EMBL/GenBank/DDBJ databases">
        <title>Comparative genome analysis of Subtercola boreus.</title>
        <authorList>
            <person name="Cho Y.-J."/>
            <person name="Cho A."/>
            <person name="Kim O.-S."/>
            <person name="Lee J.-I."/>
        </authorList>
    </citation>
    <scope>NUCLEOTIDE SEQUENCE [LARGE SCALE GENOMIC DNA]</scope>
    <source>
        <strain evidence="6 7">P27444</strain>
    </source>
</reference>
<keyword evidence="3 4" id="KW-0443">Lipid metabolism</keyword>
<gene>
    <name evidence="6" type="ORF">B7R21_15135</name>
</gene>
<dbReference type="Proteomes" id="UP000256709">
    <property type="component" value="Unassembled WGS sequence"/>
</dbReference>
<name>A0A3E0VCA3_9MICO</name>
<protein>
    <submittedName>
        <fullName evidence="6">Phospholipase</fullName>
    </submittedName>
</protein>
<dbReference type="GO" id="GO:0016042">
    <property type="term" value="P:lipid catabolic process"/>
    <property type="evidence" value="ECO:0007669"/>
    <property type="project" value="UniProtKB-UniRule"/>
</dbReference>
<dbReference type="GO" id="GO:0016787">
    <property type="term" value="F:hydrolase activity"/>
    <property type="evidence" value="ECO:0007669"/>
    <property type="project" value="UniProtKB-UniRule"/>
</dbReference>
<feature type="active site" description="Proton acceptor" evidence="4">
    <location>
        <position position="205"/>
    </location>
</feature>
<evidence type="ECO:0000256" key="2">
    <source>
        <dbReference type="ARBA" id="ARBA00022963"/>
    </source>
</evidence>
<organism evidence="6 7">
    <name type="scientific">Subtercola boreus</name>
    <dbReference type="NCBI Taxonomy" id="120213"/>
    <lineage>
        <taxon>Bacteria</taxon>
        <taxon>Bacillati</taxon>
        <taxon>Actinomycetota</taxon>
        <taxon>Actinomycetes</taxon>
        <taxon>Micrococcales</taxon>
        <taxon>Microbacteriaceae</taxon>
        <taxon>Subtercola</taxon>
    </lineage>
</organism>
<feature type="short sequence motif" description="GXGXXG" evidence="4">
    <location>
        <begin position="21"/>
        <end position="26"/>
    </location>
</feature>
<evidence type="ECO:0000313" key="7">
    <source>
        <dbReference type="Proteomes" id="UP000256709"/>
    </source>
</evidence>
<evidence type="ECO:0000256" key="4">
    <source>
        <dbReference type="PROSITE-ProRule" id="PRU01161"/>
    </source>
</evidence>
<evidence type="ECO:0000256" key="1">
    <source>
        <dbReference type="ARBA" id="ARBA00022801"/>
    </source>
</evidence>
<dbReference type="PROSITE" id="PS51635">
    <property type="entry name" value="PNPLA"/>
    <property type="match status" value="1"/>
</dbReference>
<keyword evidence="1 4" id="KW-0378">Hydrolase</keyword>
<feature type="short sequence motif" description="GXSXG" evidence="4">
    <location>
        <begin position="52"/>
        <end position="56"/>
    </location>
</feature>
<sequence length="300" mass="31271">MSDEDTRPDQSGPRRAIVLSGGGVAGIAWETGLLTGLLKHGIDLQAADVIVGTSAGSVVGVNLRAGTLDDTFAALMADSDEDRPVADPSPAGAEDRDLSRTMKAIMAGIASTEGEAAARRTIGELALEDYQRSDDRESLARIAPLLPSEEWPEGELRITAVEAETGHFTVFDRDSDAELTSAVAASCAVPGVFKPITIGGHPYMDGGMRSSANADVAADCASILVIACSPEPPVSGTGPTLPVTIDTLRGISDVFVVEADEESTLAFGENPLLMHTRRASAEAGRRQADLVVEAVRAFWG</sequence>
<comment type="caution">
    <text evidence="6">The sequence shown here is derived from an EMBL/GenBank/DDBJ whole genome shotgun (WGS) entry which is preliminary data.</text>
</comment>
<dbReference type="Gene3D" id="3.40.1090.10">
    <property type="entry name" value="Cytosolic phospholipase A2 catalytic domain"/>
    <property type="match status" value="2"/>
</dbReference>
<evidence type="ECO:0000313" key="6">
    <source>
        <dbReference type="EMBL" id="RFA07522.1"/>
    </source>
</evidence>
<dbReference type="AlphaFoldDB" id="A0A3E0VCA3"/>
<dbReference type="PANTHER" id="PTHR14226">
    <property type="entry name" value="NEUROPATHY TARGET ESTERASE/SWISS CHEESE D.MELANOGASTER"/>
    <property type="match status" value="1"/>
</dbReference>
<dbReference type="InterPro" id="IPR016035">
    <property type="entry name" value="Acyl_Trfase/lysoPLipase"/>
</dbReference>
<accession>A0A3E0VCA3</accession>
<dbReference type="Pfam" id="PF01734">
    <property type="entry name" value="Patatin"/>
    <property type="match status" value="1"/>
</dbReference>
<dbReference type="EMBL" id="NBXA01000026">
    <property type="protein sequence ID" value="RFA07522.1"/>
    <property type="molecule type" value="Genomic_DNA"/>
</dbReference>
<dbReference type="SUPFAM" id="SSF52151">
    <property type="entry name" value="FabD/lysophospholipase-like"/>
    <property type="match status" value="1"/>
</dbReference>
<dbReference type="RefSeq" id="WP_116284060.1">
    <property type="nucleotide sequence ID" value="NZ_NBXA01000026.1"/>
</dbReference>
<proteinExistence type="predicted"/>
<dbReference type="InterPro" id="IPR002641">
    <property type="entry name" value="PNPLA_dom"/>
</dbReference>
<feature type="active site" description="Nucleophile" evidence="4">
    <location>
        <position position="54"/>
    </location>
</feature>
<keyword evidence="2 4" id="KW-0442">Lipid degradation</keyword>
<evidence type="ECO:0000256" key="3">
    <source>
        <dbReference type="ARBA" id="ARBA00023098"/>
    </source>
</evidence>
<dbReference type="PANTHER" id="PTHR14226:SF57">
    <property type="entry name" value="BLR7027 PROTEIN"/>
    <property type="match status" value="1"/>
</dbReference>
<evidence type="ECO:0000259" key="5">
    <source>
        <dbReference type="PROSITE" id="PS51635"/>
    </source>
</evidence>
<dbReference type="OrthoDB" id="2339873at2"/>
<feature type="domain" description="PNPLA" evidence="5">
    <location>
        <begin position="17"/>
        <end position="219"/>
    </location>
</feature>
<feature type="short sequence motif" description="DGA/G" evidence="4">
    <location>
        <begin position="205"/>
        <end position="207"/>
    </location>
</feature>
<dbReference type="InterPro" id="IPR050301">
    <property type="entry name" value="NTE"/>
</dbReference>